<gene>
    <name evidence="3" type="ORF">FHP25_31860</name>
</gene>
<dbReference type="AlphaFoldDB" id="A0A5C8PD76"/>
<dbReference type="EMBL" id="VDUZ01000049">
    <property type="protein sequence ID" value="TXL71070.1"/>
    <property type="molecule type" value="Genomic_DNA"/>
</dbReference>
<keyword evidence="4" id="KW-1185">Reference proteome</keyword>
<proteinExistence type="predicted"/>
<keyword evidence="2" id="KW-1133">Transmembrane helix</keyword>
<keyword evidence="2" id="KW-0812">Transmembrane</keyword>
<evidence type="ECO:0000313" key="3">
    <source>
        <dbReference type="EMBL" id="TXL71070.1"/>
    </source>
</evidence>
<dbReference type="OrthoDB" id="9783818at2"/>
<reference evidence="3 4" key="1">
    <citation type="submission" date="2019-06" db="EMBL/GenBank/DDBJ databases">
        <title>New taxonomy in bacterial strain CC-CFT640, isolated from vineyard.</title>
        <authorList>
            <person name="Lin S.-Y."/>
            <person name="Tsai C.-F."/>
            <person name="Young C.-C."/>
        </authorList>
    </citation>
    <scope>NUCLEOTIDE SEQUENCE [LARGE SCALE GENOMIC DNA]</scope>
    <source>
        <strain evidence="3 4">CC-CFT640</strain>
    </source>
</reference>
<sequence>MAGTTLVRTTLTGVRPLGVRGEPLHHAQAQLRAVVRRRLDDRHFHLLAEPQPHDLGGRIDWYSELQGPVRPLTALPDAERDAARADIDVLLADIERLGQTLAASPTEDGRLAGRSLQLAAKRPSDDYLFLVGDQPVVVCWGYDTEAAGAVLPPAFLPGTAAAPPPPMPAAPPPPLAAGPAGTAALVRERFPWLFWLLAGLLAILILLLASWLLRQCMPVPPDMRLTELPPPPPPPPEPAPPDPTVGLKGDLDTARDEEGRLKVTLAALRDELNKRYLQCKAPEPPKPPPEPPKPPVVEKKPEPKPAPKPEPKVAEKKPEPPSDGRMRMPATPSSDYSFLKGCWRTDFFKHSPSHVGGTSTYCFDADGRGTLTFRRATGETCRAPATARFSGSTLRIVDSDTRCSDGSRWFADYLDCRSQPDSVARCSGQSQMNRWSVNLHRVN</sequence>
<feature type="region of interest" description="Disordered" evidence="1">
    <location>
        <begin position="279"/>
        <end position="331"/>
    </location>
</feature>
<feature type="compositionally biased region" description="Pro residues" evidence="1">
    <location>
        <begin position="282"/>
        <end position="295"/>
    </location>
</feature>
<protein>
    <submittedName>
        <fullName evidence="3">Uncharacterized protein</fullName>
    </submittedName>
</protein>
<dbReference type="RefSeq" id="WP_147851050.1">
    <property type="nucleotide sequence ID" value="NZ_VDUZ01000049.1"/>
</dbReference>
<dbReference type="PRINTS" id="PR01217">
    <property type="entry name" value="PRICHEXTENSN"/>
</dbReference>
<feature type="compositionally biased region" description="Basic and acidic residues" evidence="1">
    <location>
        <begin position="296"/>
        <end position="326"/>
    </location>
</feature>
<feature type="transmembrane region" description="Helical" evidence="2">
    <location>
        <begin position="192"/>
        <end position="213"/>
    </location>
</feature>
<keyword evidence="2" id="KW-0472">Membrane</keyword>
<evidence type="ECO:0000256" key="1">
    <source>
        <dbReference type="SAM" id="MobiDB-lite"/>
    </source>
</evidence>
<name>A0A5C8PD76_9HYPH</name>
<evidence type="ECO:0000256" key="2">
    <source>
        <dbReference type="SAM" id="Phobius"/>
    </source>
</evidence>
<feature type="compositionally biased region" description="Pro residues" evidence="1">
    <location>
        <begin position="228"/>
        <end position="243"/>
    </location>
</feature>
<dbReference type="Proteomes" id="UP000321638">
    <property type="component" value="Unassembled WGS sequence"/>
</dbReference>
<comment type="caution">
    <text evidence="3">The sequence shown here is derived from an EMBL/GenBank/DDBJ whole genome shotgun (WGS) entry which is preliminary data.</text>
</comment>
<accession>A0A5C8PD76</accession>
<feature type="region of interest" description="Disordered" evidence="1">
    <location>
        <begin position="224"/>
        <end position="256"/>
    </location>
</feature>
<evidence type="ECO:0000313" key="4">
    <source>
        <dbReference type="Proteomes" id="UP000321638"/>
    </source>
</evidence>
<organism evidence="3 4">
    <name type="scientific">Vineibacter terrae</name>
    <dbReference type="NCBI Taxonomy" id="2586908"/>
    <lineage>
        <taxon>Bacteria</taxon>
        <taxon>Pseudomonadati</taxon>
        <taxon>Pseudomonadota</taxon>
        <taxon>Alphaproteobacteria</taxon>
        <taxon>Hyphomicrobiales</taxon>
        <taxon>Vineibacter</taxon>
    </lineage>
</organism>